<proteinExistence type="predicted"/>
<comment type="caution">
    <text evidence="1">The sequence shown here is derived from an EMBL/GenBank/DDBJ whole genome shotgun (WGS) entry which is preliminary data.</text>
</comment>
<feature type="non-terminal residue" evidence="1">
    <location>
        <position position="133"/>
    </location>
</feature>
<reference evidence="1" key="1">
    <citation type="submission" date="2020-01" db="EMBL/GenBank/DDBJ databases">
        <title>Insect and environment-associated Actinomycetes.</title>
        <authorList>
            <person name="Currrie C."/>
            <person name="Chevrette M."/>
            <person name="Carlson C."/>
            <person name="Stubbendieck R."/>
            <person name="Wendt-Pienkowski E."/>
        </authorList>
    </citation>
    <scope>NUCLEOTIDE SEQUENCE</scope>
    <source>
        <strain evidence="1">SID7499</strain>
    </source>
</reference>
<gene>
    <name evidence="1" type="ORF">G3M58_14995</name>
</gene>
<organism evidence="1">
    <name type="scientific">Streptomyces sp. SID7499</name>
    <dbReference type="NCBI Taxonomy" id="2706086"/>
    <lineage>
        <taxon>Bacteria</taxon>
        <taxon>Bacillati</taxon>
        <taxon>Actinomycetota</taxon>
        <taxon>Actinomycetes</taxon>
        <taxon>Kitasatosporales</taxon>
        <taxon>Streptomycetaceae</taxon>
        <taxon>Streptomyces</taxon>
    </lineage>
</organism>
<dbReference type="AlphaFoldDB" id="A0A6G3WQM0"/>
<protein>
    <submittedName>
        <fullName evidence="1">Uncharacterized protein</fullName>
    </submittedName>
</protein>
<name>A0A6G3WQM0_9ACTN</name>
<sequence>MGGVRHAGLAVGQAGLGPFTGAGAGGSLSALAQVRGLATLPSLDALPFSEPVDARWCVHRDAEGVVAVFGPGGLELAYDLDLDLPPGWLETVNRTRSLVLVVSHVLPAADDMAAVLTYETQQGMVCAGRVRFG</sequence>
<evidence type="ECO:0000313" key="1">
    <source>
        <dbReference type="EMBL" id="NEE07754.1"/>
    </source>
</evidence>
<accession>A0A6G3WQM0</accession>
<dbReference type="EMBL" id="JAAGMN010001524">
    <property type="protein sequence ID" value="NEE07754.1"/>
    <property type="molecule type" value="Genomic_DNA"/>
</dbReference>